<comment type="caution">
    <text evidence="5">The sequence shown here is derived from an EMBL/GenBank/DDBJ whole genome shotgun (WGS) entry which is preliminary data.</text>
</comment>
<keyword evidence="2" id="KW-0812">Transmembrane</keyword>
<dbReference type="SMART" id="SM00327">
    <property type="entry name" value="VWA"/>
    <property type="match status" value="1"/>
</dbReference>
<dbReference type="Proteomes" id="UP000235050">
    <property type="component" value="Unassembled WGS sequence"/>
</dbReference>
<gene>
    <name evidence="5" type="ORF">Uis1B_1949</name>
</gene>
<feature type="compositionally biased region" description="Basic and acidic residues" evidence="1">
    <location>
        <begin position="58"/>
        <end position="78"/>
    </location>
</feature>
<dbReference type="PROSITE" id="PS50234">
    <property type="entry name" value="VWFA"/>
    <property type="match status" value="1"/>
</dbReference>
<dbReference type="AlphaFoldDB" id="A0A2N5J7L3"/>
<feature type="region of interest" description="Disordered" evidence="1">
    <location>
        <begin position="462"/>
        <end position="491"/>
    </location>
</feature>
<dbReference type="GO" id="GO:0005975">
    <property type="term" value="P:carbohydrate metabolic process"/>
    <property type="evidence" value="ECO:0007669"/>
    <property type="project" value="UniProtKB-ARBA"/>
</dbReference>
<accession>A0A2N5J7L3</accession>
<evidence type="ECO:0000256" key="2">
    <source>
        <dbReference type="SAM" id="Phobius"/>
    </source>
</evidence>
<feature type="region of interest" description="Disordered" evidence="1">
    <location>
        <begin position="397"/>
        <end position="416"/>
    </location>
</feature>
<dbReference type="InterPro" id="IPR013783">
    <property type="entry name" value="Ig-like_fold"/>
</dbReference>
<keyword evidence="3" id="KW-0732">Signal</keyword>
<organism evidence="5 6">
    <name type="scientific">Bifidobacterium margollesii</name>
    <dbReference type="NCBI Taxonomy" id="2020964"/>
    <lineage>
        <taxon>Bacteria</taxon>
        <taxon>Bacillati</taxon>
        <taxon>Actinomycetota</taxon>
        <taxon>Actinomycetes</taxon>
        <taxon>Bifidobacteriales</taxon>
        <taxon>Bifidobacteriaceae</taxon>
        <taxon>Bifidobacterium</taxon>
    </lineage>
</organism>
<evidence type="ECO:0000256" key="3">
    <source>
        <dbReference type="SAM" id="SignalP"/>
    </source>
</evidence>
<sequence length="839" mass="87932">MRNFHKHDKHSLGGGLRSRLIAAMVSVAVFAALAVPSAMAVNEDGDAEPSTESVADAAEAKNLRPEATDKAKPAKEGTAKAAADTDLGAPAHRKYIKDNGDGTYWLSLDVTGASRASTEQKNQPADVVLVMDSSGSMASCADPNGGWGCDTRWDIAKADAATLAQKLLTAANAALPQSEQVQMSVVDFDTTSTIMRFGSSQWSTSAADISRSFNSMDASSGNGGGTNWEAALRNANSLNTGRAGVQKYIIFVSDGAPTFRNSSMGVTCSGWFDPDDCSYYQSDGVYGTGSGDSNGYNFTAAVNEAGKRSGATLYAVSTGSEANDKMSQFADRINPTGTFFDGTDADKLSAAFDSIVQQIQKSSMYRDVLITDVLSDWAVCTDSRGGTGCLQEVSARDKDGNDVTTSDPAAKSMKNDYDPASKTITLNFPNETKLSPDVIYTVSLKIKPTDEAYRYLIANNQYPNTGDQGTDAEGNTSSSGKPGFFSNAGNADGSTKANVSYKVVTNVNGEETVGPAQNALYDRPVIQVKVPSLTLAKGVNNTNAGAYGAQPRNWKLFALKTDDPAYGINPANPEGEAAAEGEVVSQSMKAVKLAVGTYTLGESADMTTGYRYFGGYTAGDWNCVDGDGKTVTVRSSGGKSAVTLTPGIDVTCTVINTAKPASMLWQKIDAHDRAAHLGGSEWTLQGPDAGGDTYAVIDNQPADATAKPNERIADVDQTSGDKQDGVGYLQVDGLKWGDYTLTETKAPQGYALPIGADATHKVSVLPGNEPDADPRFVVSVGEDGTIVNQRLAVSSLPLTGGTTGREWTIVGGGVAFVALAAVAASFGINEYRRRRGAMA</sequence>
<feature type="region of interest" description="Disordered" evidence="1">
    <location>
        <begin position="43"/>
        <end position="85"/>
    </location>
</feature>
<dbReference type="Pfam" id="PF17802">
    <property type="entry name" value="SpaA"/>
    <property type="match status" value="1"/>
</dbReference>
<dbReference type="Pfam" id="PF13519">
    <property type="entry name" value="VWA_2"/>
    <property type="match status" value="1"/>
</dbReference>
<evidence type="ECO:0000313" key="5">
    <source>
        <dbReference type="EMBL" id="PLS30209.1"/>
    </source>
</evidence>
<dbReference type="Gene3D" id="3.40.50.410">
    <property type="entry name" value="von Willebrand factor, type A domain"/>
    <property type="match status" value="1"/>
</dbReference>
<name>A0A2N5J7L3_9BIFI</name>
<dbReference type="Gene3D" id="2.60.40.10">
    <property type="entry name" value="Immunoglobulins"/>
    <property type="match status" value="1"/>
</dbReference>
<reference evidence="5 6" key="1">
    <citation type="submission" date="2017-07" db="EMBL/GenBank/DDBJ databases">
        <title>Bifidobacterium novel species.</title>
        <authorList>
            <person name="Lugli G.A."/>
            <person name="Milani C."/>
            <person name="Duranti S."/>
            <person name="Mangifesta M."/>
        </authorList>
    </citation>
    <scope>NUCLEOTIDE SEQUENCE [LARGE SCALE GENOMIC DNA]</scope>
    <source>
        <strain evidence="6">Uis1B</strain>
    </source>
</reference>
<keyword evidence="6" id="KW-1185">Reference proteome</keyword>
<feature type="signal peptide" evidence="3">
    <location>
        <begin position="1"/>
        <end position="40"/>
    </location>
</feature>
<dbReference type="Pfam" id="PF24558">
    <property type="entry name" value="DUF7604"/>
    <property type="match status" value="1"/>
</dbReference>
<dbReference type="InterPro" id="IPR055384">
    <property type="entry name" value="DUF7604"/>
</dbReference>
<feature type="domain" description="VWFA" evidence="4">
    <location>
        <begin position="126"/>
        <end position="355"/>
    </location>
</feature>
<evidence type="ECO:0000256" key="1">
    <source>
        <dbReference type="SAM" id="MobiDB-lite"/>
    </source>
</evidence>
<dbReference type="CDD" id="cd00198">
    <property type="entry name" value="vWFA"/>
    <property type="match status" value="1"/>
</dbReference>
<dbReference type="InterPro" id="IPR002035">
    <property type="entry name" value="VWF_A"/>
</dbReference>
<dbReference type="InterPro" id="IPR036465">
    <property type="entry name" value="vWFA_dom_sf"/>
</dbReference>
<dbReference type="OrthoDB" id="3239397at2"/>
<proteinExistence type="predicted"/>
<feature type="chain" id="PRO_5014917804" evidence="3">
    <location>
        <begin position="41"/>
        <end position="839"/>
    </location>
</feature>
<evidence type="ECO:0000313" key="6">
    <source>
        <dbReference type="Proteomes" id="UP000235050"/>
    </source>
</evidence>
<keyword evidence="2" id="KW-1133">Transmembrane helix</keyword>
<dbReference type="Pfam" id="PF19403">
    <property type="entry name" value="SpaA_2"/>
    <property type="match status" value="1"/>
</dbReference>
<protein>
    <submittedName>
        <fullName evidence="5">Prespore-cell-inducing factor</fullName>
    </submittedName>
</protein>
<keyword evidence="2" id="KW-0472">Membrane</keyword>
<feature type="transmembrane region" description="Helical" evidence="2">
    <location>
        <begin position="807"/>
        <end position="828"/>
    </location>
</feature>
<feature type="compositionally biased region" description="Polar residues" evidence="1">
    <location>
        <begin position="462"/>
        <end position="480"/>
    </location>
</feature>
<dbReference type="InterPro" id="IPR045826">
    <property type="entry name" value="SpaA_PFL_dom_2"/>
</dbReference>
<evidence type="ECO:0000259" key="4">
    <source>
        <dbReference type="PROSITE" id="PS50234"/>
    </source>
</evidence>
<dbReference type="SUPFAM" id="SSF53300">
    <property type="entry name" value="vWA-like"/>
    <property type="match status" value="1"/>
</dbReference>
<dbReference type="EMBL" id="NMWU01000038">
    <property type="protein sequence ID" value="PLS30209.1"/>
    <property type="molecule type" value="Genomic_DNA"/>
</dbReference>
<dbReference type="InterPro" id="IPR041033">
    <property type="entry name" value="SpaA_PFL_dom_1"/>
</dbReference>